<gene>
    <name evidence="4" type="ORF">SNEC2469_LOCUS4365</name>
</gene>
<keyword evidence="2" id="KW-0472">Membrane</keyword>
<dbReference type="OrthoDB" id="408766at2759"/>
<keyword evidence="3" id="KW-0732">Signal</keyword>
<name>A0A812LHI2_9DINO</name>
<dbReference type="EMBL" id="CAJNJA010008857">
    <property type="protein sequence ID" value="CAE7241147.1"/>
    <property type="molecule type" value="Genomic_DNA"/>
</dbReference>
<dbReference type="Proteomes" id="UP000601435">
    <property type="component" value="Unassembled WGS sequence"/>
</dbReference>
<feature type="compositionally biased region" description="Basic and acidic residues" evidence="1">
    <location>
        <begin position="335"/>
        <end position="348"/>
    </location>
</feature>
<dbReference type="AlphaFoldDB" id="A0A812LHI2"/>
<feature type="region of interest" description="Disordered" evidence="1">
    <location>
        <begin position="335"/>
        <end position="358"/>
    </location>
</feature>
<evidence type="ECO:0000313" key="5">
    <source>
        <dbReference type="Proteomes" id="UP000601435"/>
    </source>
</evidence>
<evidence type="ECO:0000256" key="3">
    <source>
        <dbReference type="SAM" id="SignalP"/>
    </source>
</evidence>
<organism evidence="4 5">
    <name type="scientific">Symbiodinium necroappetens</name>
    <dbReference type="NCBI Taxonomy" id="1628268"/>
    <lineage>
        <taxon>Eukaryota</taxon>
        <taxon>Sar</taxon>
        <taxon>Alveolata</taxon>
        <taxon>Dinophyceae</taxon>
        <taxon>Suessiales</taxon>
        <taxon>Symbiodiniaceae</taxon>
        <taxon>Symbiodinium</taxon>
    </lineage>
</organism>
<evidence type="ECO:0000256" key="2">
    <source>
        <dbReference type="SAM" id="Phobius"/>
    </source>
</evidence>
<feature type="chain" id="PRO_5032513965" evidence="3">
    <location>
        <begin position="18"/>
        <end position="385"/>
    </location>
</feature>
<proteinExistence type="predicted"/>
<feature type="transmembrane region" description="Helical" evidence="2">
    <location>
        <begin position="53"/>
        <end position="79"/>
    </location>
</feature>
<reference evidence="4" key="1">
    <citation type="submission" date="2021-02" db="EMBL/GenBank/DDBJ databases">
        <authorList>
            <person name="Dougan E. K."/>
            <person name="Rhodes N."/>
            <person name="Thang M."/>
            <person name="Chan C."/>
        </authorList>
    </citation>
    <scope>NUCLEOTIDE SEQUENCE</scope>
</reference>
<feature type="transmembrane region" description="Helical" evidence="2">
    <location>
        <begin position="27"/>
        <end position="46"/>
    </location>
</feature>
<comment type="caution">
    <text evidence="4">The sequence shown here is derived from an EMBL/GenBank/DDBJ whole genome shotgun (WGS) entry which is preliminary data.</text>
</comment>
<evidence type="ECO:0000256" key="1">
    <source>
        <dbReference type="SAM" id="MobiDB-lite"/>
    </source>
</evidence>
<keyword evidence="2" id="KW-1133">Transmembrane helix</keyword>
<protein>
    <submittedName>
        <fullName evidence="4">Uncharacterized protein</fullName>
    </submittedName>
</protein>
<keyword evidence="5" id="KW-1185">Reference proteome</keyword>
<accession>A0A812LHI2</accession>
<evidence type="ECO:0000313" key="4">
    <source>
        <dbReference type="EMBL" id="CAE7241147.1"/>
    </source>
</evidence>
<feature type="signal peptide" evidence="3">
    <location>
        <begin position="1"/>
        <end position="17"/>
    </location>
</feature>
<keyword evidence="2" id="KW-0812">Transmembrane</keyword>
<sequence>MAALLCCCMSFCTLARGSYTKFEACASNSLCLGGLLCLAALVWMTVRHVQEGFWWTAFILCPAACCGCLQSTAFYVFYWTDREERPEGFLEAHVRRLESAEAEIQRRSLRFEGSVIREVGRPCVTSWPGKYEGGWERLVAESRQGQVSAAVVFLPDGTKDSGKHDRIPEEEGLTGACWCTPLYGERKPWGCRWWTKWMANVELAVKSGAQLDVYFMKGQVGKGKVESFDTAGSEHLRKDKILAKRADFKNSAEFQQASAAGLDGLSRERCEDSSSRYAKEVDRLFLAWLPKEDAELLEGWEGLGNSQKAEVAWLERKGYSYRGVDVATWLAEDSNEGHGHAMRPDVESKPQSASAAPWALPHEIPAAVSDLNQAVGAPAAPELLE</sequence>